<evidence type="ECO:0000259" key="7">
    <source>
        <dbReference type="SMART" id="SM00829"/>
    </source>
</evidence>
<dbReference type="InterPro" id="IPR002328">
    <property type="entry name" value="ADH_Zn_CS"/>
</dbReference>
<evidence type="ECO:0000256" key="2">
    <source>
        <dbReference type="ARBA" id="ARBA00008072"/>
    </source>
</evidence>
<feature type="domain" description="Enoyl reductase (ER)" evidence="7">
    <location>
        <begin position="17"/>
        <end position="382"/>
    </location>
</feature>
<accession>A0ABR1KC18</accession>
<evidence type="ECO:0000256" key="5">
    <source>
        <dbReference type="ARBA" id="ARBA00023002"/>
    </source>
</evidence>
<dbReference type="Pfam" id="PF00107">
    <property type="entry name" value="ADH_zinc_N"/>
    <property type="match status" value="1"/>
</dbReference>
<gene>
    <name evidence="8" type="ORF">IWZ03DRAFT_319648</name>
</gene>
<dbReference type="EMBL" id="JBBPHU010000016">
    <property type="protein sequence ID" value="KAK7509775.1"/>
    <property type="molecule type" value="Genomic_DNA"/>
</dbReference>
<keyword evidence="4 6" id="KW-0862">Zinc</keyword>
<keyword evidence="9" id="KW-1185">Reference proteome</keyword>
<sequence length="384" mass="41218">MASSISTRAIVCRKPLGDDGGGWQMETVRLREIEDDELVVRIIASGICHTDVTFGSLPVGTPFTHYPSVKGHEGSGYVERVGPKVTVAQPGDPVLLSFTFCKTCAICEAGHPAHCVELTPMNFLGYDAFFSDDNTGQTPDLRGGFFSQSSFANWTIVKQQSVVNVKGKVSDDDLRILAPLGCGVQTGSASIVNLTRPGPNDSVLVLGLGGVGLSAIMGAKLQGCTTIIGVDRIDLRLRVAKELGATYTINTSAMDDLDELVKQVQGLTGGYGAAVTIEATGAMPIIRKGLAMTRFAGKYVQVGVAPFGEEMSFEVFPNMTSGRQIIGTVEGDAIPSEFVPKMVEWFKGGKFPVEKLVRFYKAEEWHDAVRDMELGKTIKAVITW</sequence>
<dbReference type="Pfam" id="PF08240">
    <property type="entry name" value="ADH_N"/>
    <property type="match status" value="1"/>
</dbReference>
<keyword evidence="5" id="KW-0560">Oxidoreductase</keyword>
<dbReference type="PANTHER" id="PTHR43350">
    <property type="entry name" value="NAD-DEPENDENT ALCOHOL DEHYDROGENASE"/>
    <property type="match status" value="1"/>
</dbReference>
<dbReference type="PROSITE" id="PS00059">
    <property type="entry name" value="ADH_ZINC"/>
    <property type="match status" value="1"/>
</dbReference>
<dbReference type="Gene3D" id="3.90.180.10">
    <property type="entry name" value="Medium-chain alcohol dehydrogenases, catalytic domain"/>
    <property type="match status" value="1"/>
</dbReference>
<dbReference type="PANTHER" id="PTHR43350:SF2">
    <property type="entry name" value="GROES-LIKE ZINC-BINDING ALCOHOL DEHYDROGENASE FAMILY PROTEIN"/>
    <property type="match status" value="1"/>
</dbReference>
<dbReference type="Proteomes" id="UP001363622">
    <property type="component" value="Unassembled WGS sequence"/>
</dbReference>
<keyword evidence="3 6" id="KW-0479">Metal-binding</keyword>
<dbReference type="SUPFAM" id="SSF51735">
    <property type="entry name" value="NAD(P)-binding Rossmann-fold domains"/>
    <property type="match status" value="1"/>
</dbReference>
<comment type="caution">
    <text evidence="8">The sequence shown here is derived from an EMBL/GenBank/DDBJ whole genome shotgun (WGS) entry which is preliminary data.</text>
</comment>
<dbReference type="InterPro" id="IPR013149">
    <property type="entry name" value="ADH-like_C"/>
</dbReference>
<evidence type="ECO:0000256" key="4">
    <source>
        <dbReference type="ARBA" id="ARBA00022833"/>
    </source>
</evidence>
<protein>
    <submittedName>
        <fullName evidence="8">Chaperonin 10-like protein</fullName>
    </submittedName>
</protein>
<comment type="similarity">
    <text evidence="2 6">Belongs to the zinc-containing alcohol dehydrogenase family.</text>
</comment>
<evidence type="ECO:0000256" key="1">
    <source>
        <dbReference type="ARBA" id="ARBA00001947"/>
    </source>
</evidence>
<evidence type="ECO:0000256" key="3">
    <source>
        <dbReference type="ARBA" id="ARBA00022723"/>
    </source>
</evidence>
<reference evidence="8 9" key="1">
    <citation type="submission" date="2024-04" db="EMBL/GenBank/DDBJ databases">
        <title>Phyllosticta paracitricarpa is synonymous to the EU quarantine fungus P. citricarpa based on phylogenomic analyses.</title>
        <authorList>
            <consortium name="Lawrence Berkeley National Laboratory"/>
            <person name="Van Ingen-Buijs V.A."/>
            <person name="Van Westerhoven A.C."/>
            <person name="Haridas S."/>
            <person name="Skiadas P."/>
            <person name="Martin F."/>
            <person name="Groenewald J.Z."/>
            <person name="Crous P.W."/>
            <person name="Seidl M.F."/>
        </authorList>
    </citation>
    <scope>NUCLEOTIDE SEQUENCE [LARGE SCALE GENOMIC DNA]</scope>
    <source>
        <strain evidence="8 9">CBS 123371</strain>
    </source>
</reference>
<dbReference type="InterPro" id="IPR020843">
    <property type="entry name" value="ER"/>
</dbReference>
<dbReference type="InterPro" id="IPR036291">
    <property type="entry name" value="NAD(P)-bd_dom_sf"/>
</dbReference>
<evidence type="ECO:0000313" key="8">
    <source>
        <dbReference type="EMBL" id="KAK7509775.1"/>
    </source>
</evidence>
<evidence type="ECO:0000256" key="6">
    <source>
        <dbReference type="RuleBase" id="RU361277"/>
    </source>
</evidence>
<dbReference type="InterPro" id="IPR011032">
    <property type="entry name" value="GroES-like_sf"/>
</dbReference>
<proteinExistence type="inferred from homology"/>
<name>A0ABR1KC18_9PEZI</name>
<organism evidence="8 9">
    <name type="scientific">Phyllosticta citriasiana</name>
    <dbReference type="NCBI Taxonomy" id="595635"/>
    <lineage>
        <taxon>Eukaryota</taxon>
        <taxon>Fungi</taxon>
        <taxon>Dikarya</taxon>
        <taxon>Ascomycota</taxon>
        <taxon>Pezizomycotina</taxon>
        <taxon>Dothideomycetes</taxon>
        <taxon>Dothideomycetes incertae sedis</taxon>
        <taxon>Botryosphaeriales</taxon>
        <taxon>Phyllostictaceae</taxon>
        <taxon>Phyllosticta</taxon>
    </lineage>
</organism>
<comment type="cofactor">
    <cofactor evidence="1 6">
        <name>Zn(2+)</name>
        <dbReference type="ChEBI" id="CHEBI:29105"/>
    </cofactor>
</comment>
<dbReference type="InterPro" id="IPR013154">
    <property type="entry name" value="ADH-like_N"/>
</dbReference>
<evidence type="ECO:0000313" key="9">
    <source>
        <dbReference type="Proteomes" id="UP001363622"/>
    </source>
</evidence>
<dbReference type="CDD" id="cd08278">
    <property type="entry name" value="benzyl_alcohol_DH"/>
    <property type="match status" value="1"/>
</dbReference>
<dbReference type="Gene3D" id="3.40.50.720">
    <property type="entry name" value="NAD(P)-binding Rossmann-like Domain"/>
    <property type="match status" value="1"/>
</dbReference>
<dbReference type="SUPFAM" id="SSF50129">
    <property type="entry name" value="GroES-like"/>
    <property type="match status" value="1"/>
</dbReference>
<dbReference type="SMART" id="SM00829">
    <property type="entry name" value="PKS_ER"/>
    <property type="match status" value="1"/>
</dbReference>